<dbReference type="EMBL" id="LSLI01000035">
    <property type="protein sequence ID" value="KXS32284.1"/>
    <property type="molecule type" value="Genomic_DNA"/>
</dbReference>
<comment type="caution">
    <text evidence="1">The sequence shown here is derived from an EMBL/GenBank/DDBJ whole genome shotgun (WGS) entry which is preliminary data.</text>
</comment>
<sequence length="259" mass="27220">MIMVIVITGIIGGMVAVFLKAPIQEYMDVGRRADMTDIADTALRRIGRDLRLALPNSVRVTGTCNGSATCFLEFLPTTGGGRYRAALTASGTGDILDFTLADTSFDVLGPAPLAPSGTQYVVVYNLGIPGSDAYAGSNRATYSGLNTPTNIAISAMRFPFTSPAARFQVITTPVSYVCDPVGGTLKRYWGYPIQATQPSSVPIAGATSATLAKNVSSCSFSYNPYVVAQRSGLVTMNLGITESGETVTMYSATHVSNVP</sequence>
<protein>
    <submittedName>
        <fullName evidence="1">Putative Type II secretory pathway, pseudopilin PulG</fullName>
    </submittedName>
</protein>
<evidence type="ECO:0000313" key="1">
    <source>
        <dbReference type="EMBL" id="KXS32284.1"/>
    </source>
</evidence>
<name>A0A139BTJ3_9PROT</name>
<dbReference type="PATRIC" id="fig|1796491.3.peg.1753"/>
<organism evidence="1 2">
    <name type="scientific">Candidatus Gallionella acididurans</name>
    <dbReference type="NCBI Taxonomy" id="1796491"/>
    <lineage>
        <taxon>Bacteria</taxon>
        <taxon>Pseudomonadati</taxon>
        <taxon>Pseudomonadota</taxon>
        <taxon>Betaproteobacteria</taxon>
        <taxon>Nitrosomonadales</taxon>
        <taxon>Gallionellaceae</taxon>
        <taxon>Gallionella</taxon>
    </lineage>
</organism>
<dbReference type="AlphaFoldDB" id="A0A139BTJ3"/>
<evidence type="ECO:0000313" key="2">
    <source>
        <dbReference type="Proteomes" id="UP000070578"/>
    </source>
</evidence>
<reference evidence="1 2" key="1">
    <citation type="submission" date="2016-02" db="EMBL/GenBank/DDBJ databases">
        <authorList>
            <person name="Wen L."/>
            <person name="He K."/>
            <person name="Yang H."/>
        </authorList>
    </citation>
    <scope>NUCLEOTIDE SEQUENCE [LARGE SCALE GENOMIC DNA]</scope>
    <source>
        <strain evidence="1">ShG14-8</strain>
    </source>
</reference>
<dbReference type="Proteomes" id="UP000070578">
    <property type="component" value="Unassembled WGS sequence"/>
</dbReference>
<reference evidence="1 2" key="2">
    <citation type="submission" date="2016-03" db="EMBL/GenBank/DDBJ databases">
        <title>New uncultured bacterium of the family Gallionellaceae from acid mine drainage: description and reconstruction of genome based on metagenomic analysis of microbial community.</title>
        <authorList>
            <person name="Kadnikov V."/>
            <person name="Ivasenko D."/>
            <person name="Beletsky A."/>
            <person name="Mardanov A."/>
            <person name="Danilova E."/>
            <person name="Pimenov N."/>
            <person name="Karnachuk O."/>
            <person name="Ravin N."/>
        </authorList>
    </citation>
    <scope>NUCLEOTIDE SEQUENCE [LARGE SCALE GENOMIC DNA]</scope>
    <source>
        <strain evidence="1">ShG14-8</strain>
    </source>
</reference>
<gene>
    <name evidence="1" type="ORF">AWT59_1598</name>
</gene>
<accession>A0A139BTJ3</accession>
<proteinExistence type="predicted"/>